<organism evidence="7 8">
    <name type="scientific">Arcanobacterium hippocoleae</name>
    <dbReference type="NCBI Taxonomy" id="149017"/>
    <lineage>
        <taxon>Bacteria</taxon>
        <taxon>Bacillati</taxon>
        <taxon>Actinomycetota</taxon>
        <taxon>Actinomycetes</taxon>
        <taxon>Actinomycetales</taxon>
        <taxon>Actinomycetaceae</taxon>
        <taxon>Arcanobacterium</taxon>
    </lineage>
</organism>
<feature type="transmembrane region" description="Helical" evidence="5">
    <location>
        <begin position="78"/>
        <end position="106"/>
    </location>
</feature>
<keyword evidence="2 5" id="KW-0812">Transmembrane</keyword>
<feature type="transmembrane region" description="Helical" evidence="5">
    <location>
        <begin position="47"/>
        <end position="66"/>
    </location>
</feature>
<proteinExistence type="predicted"/>
<reference evidence="7 8" key="1">
    <citation type="submission" date="2023-07" db="EMBL/GenBank/DDBJ databases">
        <title>Sequencing the genomes of 1000 actinobacteria strains.</title>
        <authorList>
            <person name="Klenk H.-P."/>
        </authorList>
    </citation>
    <scope>NUCLEOTIDE SEQUENCE [LARGE SCALE GENOMIC DNA]</scope>
    <source>
        <strain evidence="7 8">DSM 15539</strain>
    </source>
</reference>
<keyword evidence="4 5" id="KW-0472">Membrane</keyword>
<evidence type="ECO:0000256" key="4">
    <source>
        <dbReference type="ARBA" id="ARBA00023136"/>
    </source>
</evidence>
<dbReference type="InterPro" id="IPR010432">
    <property type="entry name" value="RDD"/>
</dbReference>
<dbReference type="Proteomes" id="UP001266099">
    <property type="component" value="Unassembled WGS sequence"/>
</dbReference>
<evidence type="ECO:0000256" key="5">
    <source>
        <dbReference type="SAM" id="Phobius"/>
    </source>
</evidence>
<name>A0ABU1T1S0_9ACTO</name>
<gene>
    <name evidence="7" type="ORF">J2S36_000811</name>
</gene>
<dbReference type="EMBL" id="JAVDUJ010000001">
    <property type="protein sequence ID" value="MDR6939268.1"/>
    <property type="molecule type" value="Genomic_DNA"/>
</dbReference>
<evidence type="ECO:0000256" key="3">
    <source>
        <dbReference type="ARBA" id="ARBA00022989"/>
    </source>
</evidence>
<feature type="transmembrane region" description="Helical" evidence="5">
    <location>
        <begin position="127"/>
        <end position="148"/>
    </location>
</feature>
<evidence type="ECO:0000313" key="7">
    <source>
        <dbReference type="EMBL" id="MDR6939268.1"/>
    </source>
</evidence>
<accession>A0ABU1T1S0</accession>
<evidence type="ECO:0000259" key="6">
    <source>
        <dbReference type="Pfam" id="PF06271"/>
    </source>
</evidence>
<evidence type="ECO:0000256" key="1">
    <source>
        <dbReference type="ARBA" id="ARBA00004141"/>
    </source>
</evidence>
<dbReference type="RefSeq" id="WP_309955823.1">
    <property type="nucleotide sequence ID" value="NZ_JAVDUJ010000001.1"/>
</dbReference>
<dbReference type="Pfam" id="PF06271">
    <property type="entry name" value="RDD"/>
    <property type="match status" value="1"/>
</dbReference>
<dbReference type="PANTHER" id="PTHR38480">
    <property type="entry name" value="SLR0254 PROTEIN"/>
    <property type="match status" value="1"/>
</dbReference>
<keyword evidence="8" id="KW-1185">Reference proteome</keyword>
<evidence type="ECO:0000313" key="8">
    <source>
        <dbReference type="Proteomes" id="UP001266099"/>
    </source>
</evidence>
<dbReference type="PANTHER" id="PTHR38480:SF1">
    <property type="entry name" value="SLR0254 PROTEIN"/>
    <property type="match status" value="1"/>
</dbReference>
<feature type="domain" description="RDD" evidence="6">
    <location>
        <begin position="36"/>
        <end position="161"/>
    </location>
</feature>
<protein>
    <submittedName>
        <fullName evidence="7">RDD family membrane protein YckC</fullName>
    </submittedName>
</protein>
<comment type="subcellular location">
    <subcellularLocation>
        <location evidence="1">Membrane</location>
        <topology evidence="1">Multi-pass membrane protein</topology>
    </subcellularLocation>
</comment>
<keyword evidence="3 5" id="KW-1133">Transmembrane helix</keyword>
<sequence length="281" mass="31412">MPKNLDPSSELARQGYLGDEIVTGEAVVLELPAATGFSRIVAGGIDFLIYALMFVGSLFLLLHLEIGWSYEIFQAVQIVMAAVYVWIIPATVTAMTHGFSLGKLLLRIRVVRLDGGTISTRQSFIRALIAIFEVWMTLGVAGAITVLITKKAQRTGDMLAGTYVVRWVKHRREEPQFEMPAALQTWAQITQTRALPVELGLHIQNHLQMAQKLTLHAREKQALALAASAEKYVAPPVPWGTPPEDFLKALIILRYQIEGKNHDRDVQTQERIMQRVEALKF</sequence>
<comment type="caution">
    <text evidence="7">The sequence shown here is derived from an EMBL/GenBank/DDBJ whole genome shotgun (WGS) entry which is preliminary data.</text>
</comment>
<evidence type="ECO:0000256" key="2">
    <source>
        <dbReference type="ARBA" id="ARBA00022692"/>
    </source>
</evidence>